<dbReference type="EMBL" id="CANHGI010000002">
    <property type="protein sequence ID" value="CAI5441562.1"/>
    <property type="molecule type" value="Genomic_DNA"/>
</dbReference>
<protein>
    <submittedName>
        <fullName evidence="1">Uncharacterized protein</fullName>
    </submittedName>
</protein>
<accession>A0A9P1MVT4</accession>
<organism evidence="1 2">
    <name type="scientific">Caenorhabditis angaria</name>
    <dbReference type="NCBI Taxonomy" id="860376"/>
    <lineage>
        <taxon>Eukaryota</taxon>
        <taxon>Metazoa</taxon>
        <taxon>Ecdysozoa</taxon>
        <taxon>Nematoda</taxon>
        <taxon>Chromadorea</taxon>
        <taxon>Rhabditida</taxon>
        <taxon>Rhabditina</taxon>
        <taxon>Rhabditomorpha</taxon>
        <taxon>Rhabditoidea</taxon>
        <taxon>Rhabditidae</taxon>
        <taxon>Peloderinae</taxon>
        <taxon>Caenorhabditis</taxon>
    </lineage>
</organism>
<proteinExistence type="predicted"/>
<sequence>MSAREEIQRACDEDARFARIWLEVQKGVARNMTFDSDTTTTTTITTTGEIEADNDASQSIVSSPSTSIAPLFPSELSDSDVKRLIDQYYYGSAKLLHKPDYPFYTEGIIVSSNGERGIEVFSRRVGKVEVKGNKKSGDELAYWLEEENGRRGVKCWSNKSNLGNFRPTVKFMKNNGFSITSFGLLGFSRSEDEKDWIVWNDFCGLMKVRIGSSRISKRKHSITNPNMEIVKITGDYVTKNQLQISNIVYHTDTSHQETGFPNQVVYVNDLQFDSSNDKIYKFWSASLEIHCFINDKQFVSEVDTSQKYVSFIVPHFPNPHVLEWRGLILATSEYVKGNEMLNMFKKFAKKNNEKLFPIDNNANVATASSSVSCDITIIKSE</sequence>
<comment type="caution">
    <text evidence="1">The sequence shown here is derived from an EMBL/GenBank/DDBJ whole genome shotgun (WGS) entry which is preliminary data.</text>
</comment>
<dbReference type="Proteomes" id="UP001152747">
    <property type="component" value="Unassembled WGS sequence"/>
</dbReference>
<evidence type="ECO:0000313" key="2">
    <source>
        <dbReference type="Proteomes" id="UP001152747"/>
    </source>
</evidence>
<dbReference type="AlphaFoldDB" id="A0A9P1MVT4"/>
<name>A0A9P1MVT4_9PELO</name>
<evidence type="ECO:0000313" key="1">
    <source>
        <dbReference type="EMBL" id="CAI5441562.1"/>
    </source>
</evidence>
<gene>
    <name evidence="1" type="ORF">CAMP_LOCUS4199</name>
</gene>
<keyword evidence="2" id="KW-1185">Reference proteome</keyword>
<reference evidence="1" key="1">
    <citation type="submission" date="2022-11" db="EMBL/GenBank/DDBJ databases">
        <authorList>
            <person name="Kikuchi T."/>
        </authorList>
    </citation>
    <scope>NUCLEOTIDE SEQUENCE</scope>
    <source>
        <strain evidence="1">PS1010</strain>
    </source>
</reference>